<gene>
    <name evidence="1" type="primary">AVEN_142062_1</name>
    <name evidence="1" type="ORF">CDAR_44631</name>
</gene>
<dbReference type="EMBL" id="BPLQ01004737">
    <property type="protein sequence ID" value="GIY10376.1"/>
    <property type="molecule type" value="Genomic_DNA"/>
</dbReference>
<keyword evidence="2" id="KW-1185">Reference proteome</keyword>
<comment type="caution">
    <text evidence="1">The sequence shown here is derived from an EMBL/GenBank/DDBJ whole genome shotgun (WGS) entry which is preliminary data.</text>
</comment>
<sequence length="520" mass="59414">MEEIIPFSDRLDFVHYRIMSNDKPSLYRLCVWKTACLLKDSYWDEVYGVDGTRNNPFLGFPTNIIQDLLDSVLNLASKTSLKVTDLYYLLTSGRIEHFKLEEILLKSDDFISILMSLSVACQKFQSLKLAKVFFTDHYMNYNKTKGYMKRAALECILSMSPNLVSVESCIEFDLKAIRNCENLKVLKLNFLPITPLFQFLEEDYENFWPNNSLMILEVVEDVRHFMPYMELAIVLKYCTVLKEVNVDICKSLQYLHGQEMYDGTLDTKYGLKKCYLGNAFEMDGYATREGVHLATLTCPEMQEVTALVCDNDVIYALSNFPDLKRLVLQWDSVHGGDFRLGVAPALNKIGLNLKSLYLCNFYDVDFSAIAACCPLLEELSVEYLSEYCGWEESQKSFFEKLKYLNIELIIDTPEAPQGCSEKTLILLLSSCRDLVTLYLKNAACLSDSVLTNILEKNSLLKVSDAKIIDSRLSDNGVRNLITHLAALDFFCFSSSHISFEDAAEIVHVINPQIILTSEEY</sequence>
<reference evidence="1 2" key="1">
    <citation type="submission" date="2021-06" db="EMBL/GenBank/DDBJ databases">
        <title>Caerostris darwini draft genome.</title>
        <authorList>
            <person name="Kono N."/>
            <person name="Arakawa K."/>
        </authorList>
    </citation>
    <scope>NUCLEOTIDE SEQUENCE [LARGE SCALE GENOMIC DNA]</scope>
</reference>
<evidence type="ECO:0000313" key="1">
    <source>
        <dbReference type="EMBL" id="GIY10376.1"/>
    </source>
</evidence>
<dbReference type="InterPro" id="IPR032675">
    <property type="entry name" value="LRR_dom_sf"/>
</dbReference>
<organism evidence="1 2">
    <name type="scientific">Caerostris darwini</name>
    <dbReference type="NCBI Taxonomy" id="1538125"/>
    <lineage>
        <taxon>Eukaryota</taxon>
        <taxon>Metazoa</taxon>
        <taxon>Ecdysozoa</taxon>
        <taxon>Arthropoda</taxon>
        <taxon>Chelicerata</taxon>
        <taxon>Arachnida</taxon>
        <taxon>Araneae</taxon>
        <taxon>Araneomorphae</taxon>
        <taxon>Entelegynae</taxon>
        <taxon>Araneoidea</taxon>
        <taxon>Araneidae</taxon>
        <taxon>Caerostris</taxon>
    </lineage>
</organism>
<name>A0AAV4QQL1_9ARAC</name>
<accession>A0AAV4QQL1</accession>
<dbReference type="AlphaFoldDB" id="A0AAV4QQL1"/>
<dbReference type="Gene3D" id="3.80.10.10">
    <property type="entry name" value="Ribonuclease Inhibitor"/>
    <property type="match status" value="1"/>
</dbReference>
<dbReference type="SUPFAM" id="SSF52047">
    <property type="entry name" value="RNI-like"/>
    <property type="match status" value="1"/>
</dbReference>
<protein>
    <submittedName>
        <fullName evidence="1">Uncharacterized protein</fullName>
    </submittedName>
</protein>
<evidence type="ECO:0000313" key="2">
    <source>
        <dbReference type="Proteomes" id="UP001054837"/>
    </source>
</evidence>
<dbReference type="Proteomes" id="UP001054837">
    <property type="component" value="Unassembled WGS sequence"/>
</dbReference>
<proteinExistence type="predicted"/>